<comment type="caution">
    <text evidence="4">The sequence shown here is derived from an EMBL/GenBank/DDBJ whole genome shotgun (WGS) entry which is preliminary data.</text>
</comment>
<feature type="non-terminal residue" evidence="4">
    <location>
        <position position="1"/>
    </location>
</feature>
<dbReference type="PRINTS" id="PR00508">
    <property type="entry name" value="S21N4MTFRASE"/>
</dbReference>
<reference evidence="4" key="1">
    <citation type="journal article" date="2015" name="Nature">
        <title>Complex archaea that bridge the gap between prokaryotes and eukaryotes.</title>
        <authorList>
            <person name="Spang A."/>
            <person name="Saw J.H."/>
            <person name="Jorgensen S.L."/>
            <person name="Zaremba-Niedzwiedzka K."/>
            <person name="Martijn J."/>
            <person name="Lind A.E."/>
            <person name="van Eijk R."/>
            <person name="Schleper C."/>
            <person name="Guy L."/>
            <person name="Ettema T.J."/>
        </authorList>
    </citation>
    <scope>NUCLEOTIDE SEQUENCE</scope>
</reference>
<dbReference type="EMBL" id="LAZR01045113">
    <property type="protein sequence ID" value="KKK99650.1"/>
    <property type="molecule type" value="Genomic_DNA"/>
</dbReference>
<dbReference type="GO" id="GO:0032259">
    <property type="term" value="P:methylation"/>
    <property type="evidence" value="ECO:0007669"/>
    <property type="project" value="UniProtKB-KW"/>
</dbReference>
<dbReference type="SUPFAM" id="SSF53335">
    <property type="entry name" value="S-adenosyl-L-methionine-dependent methyltransferases"/>
    <property type="match status" value="1"/>
</dbReference>
<dbReference type="Pfam" id="PF01555">
    <property type="entry name" value="N6_N4_Mtase"/>
    <property type="match status" value="1"/>
</dbReference>
<accession>A0A0F9AMZ8</accession>
<dbReference type="PANTHER" id="PTHR13370">
    <property type="entry name" value="RNA METHYLASE-RELATED"/>
    <property type="match status" value="1"/>
</dbReference>
<dbReference type="GO" id="GO:0003677">
    <property type="term" value="F:DNA binding"/>
    <property type="evidence" value="ECO:0007669"/>
    <property type="project" value="InterPro"/>
</dbReference>
<keyword evidence="1" id="KW-0489">Methyltransferase</keyword>
<dbReference type="Gene3D" id="3.40.50.150">
    <property type="entry name" value="Vaccinia Virus protein VP39"/>
    <property type="match status" value="1"/>
</dbReference>
<name>A0A0F9AMZ8_9ZZZZ</name>
<dbReference type="AlphaFoldDB" id="A0A0F9AMZ8"/>
<keyword evidence="2" id="KW-0808">Transferase</keyword>
<dbReference type="GO" id="GO:0005737">
    <property type="term" value="C:cytoplasm"/>
    <property type="evidence" value="ECO:0007669"/>
    <property type="project" value="TreeGrafter"/>
</dbReference>
<dbReference type="PANTHER" id="PTHR13370:SF3">
    <property type="entry name" value="TRNA (GUANINE(10)-N2)-METHYLTRANSFERASE HOMOLOG"/>
    <property type="match status" value="1"/>
</dbReference>
<proteinExistence type="predicted"/>
<dbReference type="InterPro" id="IPR001091">
    <property type="entry name" value="RM_Methyltransferase"/>
</dbReference>
<evidence type="ECO:0000256" key="1">
    <source>
        <dbReference type="ARBA" id="ARBA00022603"/>
    </source>
</evidence>
<feature type="domain" description="DNA methylase N-4/N-6" evidence="3">
    <location>
        <begin position="43"/>
        <end position="230"/>
    </location>
</feature>
<sequence>PTLYGRKHGGNNSAMTPYYEHAGITIYHGDCREILPEISSVGVVVTDPPYTFGLASTAQEGKAGGWGDLMNNSLFFGAWLGECRRLVSNSGGAAWVFNSWRSMPVLARAAYEIRWPITSLMVWDKQWIGPGGMVGLRPSYELVALFAAAGFQVTDRGTPDIWRCQWASQRPHGHAAEKPQALMQRLILAGGDGVVLDPFLGSGTTIAAAAHLGRSAIGIEIEKRYCEIAANRLEQEVLPLYVEPAPDPQQGSLHDAAGSDVIEDMKNEAPVTA</sequence>
<dbReference type="GO" id="GO:0009007">
    <property type="term" value="F:site-specific DNA-methyltransferase (adenine-specific) activity"/>
    <property type="evidence" value="ECO:0007669"/>
    <property type="project" value="TreeGrafter"/>
</dbReference>
<evidence type="ECO:0000259" key="3">
    <source>
        <dbReference type="Pfam" id="PF01555"/>
    </source>
</evidence>
<protein>
    <recommendedName>
        <fullName evidence="3">DNA methylase N-4/N-6 domain-containing protein</fullName>
    </recommendedName>
</protein>
<evidence type="ECO:0000313" key="4">
    <source>
        <dbReference type="EMBL" id="KKK99650.1"/>
    </source>
</evidence>
<dbReference type="GO" id="GO:0008170">
    <property type="term" value="F:N-methyltransferase activity"/>
    <property type="evidence" value="ECO:0007669"/>
    <property type="project" value="InterPro"/>
</dbReference>
<dbReference type="InterPro" id="IPR002941">
    <property type="entry name" value="DNA_methylase_N4/N6"/>
</dbReference>
<dbReference type="InterPro" id="IPR029063">
    <property type="entry name" value="SAM-dependent_MTases_sf"/>
</dbReference>
<evidence type="ECO:0000256" key="2">
    <source>
        <dbReference type="ARBA" id="ARBA00022679"/>
    </source>
</evidence>
<gene>
    <name evidence="4" type="ORF">LCGC14_2630600</name>
</gene>
<organism evidence="4">
    <name type="scientific">marine sediment metagenome</name>
    <dbReference type="NCBI Taxonomy" id="412755"/>
    <lineage>
        <taxon>unclassified sequences</taxon>
        <taxon>metagenomes</taxon>
        <taxon>ecological metagenomes</taxon>
    </lineage>
</organism>